<gene>
    <name evidence="7" type="primary">LOC107477551</name>
</gene>
<feature type="region of interest" description="Disordered" evidence="4">
    <location>
        <begin position="483"/>
        <end position="564"/>
    </location>
</feature>
<organism evidence="6 7">
    <name type="scientific">Arachis duranensis</name>
    <name type="common">Wild peanut</name>
    <dbReference type="NCBI Taxonomy" id="130453"/>
    <lineage>
        <taxon>Eukaryota</taxon>
        <taxon>Viridiplantae</taxon>
        <taxon>Streptophyta</taxon>
        <taxon>Embryophyta</taxon>
        <taxon>Tracheophyta</taxon>
        <taxon>Spermatophyta</taxon>
        <taxon>Magnoliopsida</taxon>
        <taxon>eudicotyledons</taxon>
        <taxon>Gunneridae</taxon>
        <taxon>Pentapetalae</taxon>
        <taxon>rosids</taxon>
        <taxon>fabids</taxon>
        <taxon>Fabales</taxon>
        <taxon>Fabaceae</taxon>
        <taxon>Papilionoideae</taxon>
        <taxon>50 kb inversion clade</taxon>
        <taxon>dalbergioids sensu lato</taxon>
        <taxon>Dalbergieae</taxon>
        <taxon>Pterocarpus clade</taxon>
        <taxon>Arachis</taxon>
    </lineage>
</organism>
<name>A0A6P4CKJ6_ARADU</name>
<evidence type="ECO:0000256" key="3">
    <source>
        <dbReference type="ARBA" id="ARBA00023172"/>
    </source>
</evidence>
<keyword evidence="2" id="KW-0238">DNA-binding</keyword>
<dbReference type="AlphaFoldDB" id="A0A6P4CKJ6"/>
<dbReference type="InterPro" id="IPR001207">
    <property type="entry name" value="Transposase_mutator"/>
</dbReference>
<reference evidence="7" key="2">
    <citation type="submission" date="2025-08" db="UniProtKB">
        <authorList>
            <consortium name="RefSeq"/>
        </authorList>
    </citation>
    <scope>IDENTIFICATION</scope>
    <source>
        <tissue evidence="7">Whole plant</tissue>
    </source>
</reference>
<evidence type="ECO:0000256" key="2">
    <source>
        <dbReference type="ARBA" id="ARBA00023125"/>
    </source>
</evidence>
<dbReference type="RefSeq" id="XP_015953082.1">
    <property type="nucleotide sequence ID" value="XM_016097596.1"/>
</dbReference>
<dbReference type="PROSITE" id="PS01007">
    <property type="entry name" value="TRANSPOSASE_MUTATOR"/>
    <property type="match status" value="1"/>
</dbReference>
<dbReference type="GO" id="GO:0003677">
    <property type="term" value="F:DNA binding"/>
    <property type="evidence" value="ECO:0007669"/>
    <property type="project" value="UniProtKB-KW"/>
</dbReference>
<dbReference type="KEGG" id="adu:107477551"/>
<evidence type="ECO:0000256" key="1">
    <source>
        <dbReference type="ARBA" id="ARBA00022578"/>
    </source>
</evidence>
<keyword evidence="3" id="KW-0233">DNA recombination</keyword>
<feature type="domain" description="Zinc finger PMZ-type" evidence="5">
    <location>
        <begin position="415"/>
        <end position="442"/>
    </location>
</feature>
<dbReference type="GO" id="GO:0006313">
    <property type="term" value="P:DNA transposition"/>
    <property type="evidence" value="ECO:0007669"/>
    <property type="project" value="InterPro"/>
</dbReference>
<proteinExistence type="predicted"/>
<dbReference type="GO" id="GO:0004803">
    <property type="term" value="F:transposase activity"/>
    <property type="evidence" value="ECO:0007669"/>
    <property type="project" value="InterPro"/>
</dbReference>
<dbReference type="Pfam" id="PF10551">
    <property type="entry name" value="MULE"/>
    <property type="match status" value="1"/>
</dbReference>
<dbReference type="PANTHER" id="PTHR31973">
    <property type="entry name" value="POLYPROTEIN, PUTATIVE-RELATED"/>
    <property type="match status" value="1"/>
</dbReference>
<evidence type="ECO:0000259" key="5">
    <source>
        <dbReference type="SMART" id="SM00575"/>
    </source>
</evidence>
<evidence type="ECO:0000256" key="4">
    <source>
        <dbReference type="SAM" id="MobiDB-lite"/>
    </source>
</evidence>
<dbReference type="SMART" id="SM00575">
    <property type="entry name" value="ZnF_PMZ"/>
    <property type="match status" value="1"/>
</dbReference>
<accession>A0A6P4CKJ6</accession>
<dbReference type="InterPro" id="IPR006564">
    <property type="entry name" value="Znf_PMZ"/>
</dbReference>
<dbReference type="InterPro" id="IPR018289">
    <property type="entry name" value="MULE_transposase_dom"/>
</dbReference>
<dbReference type="GeneID" id="107477551"/>
<keyword evidence="6" id="KW-1185">Reference proteome</keyword>
<sequence length="564" mass="64815">MDFKEAVRDYCIHEDSESVCWQVKTFNDDHTCPRETKNRLANKWWLASKLVKKLRKFPNLKPSEALTYFKSKCDLELNKSSLTRALGDARHIVYGDAAAQYWMVRDDDETLLKCNPGSTVRIITIPHPNQSEDPTFDKMYICFDGCMKGIKAGCRPLIGLDGAFLKTRFGGQILAVIGQDANNHIYVIAYAIVPVENTDNWRWFLELMHDDLGSYTQNGCCFILDMQKGLITAVQEVFPNVQHRFCVWHLWRNFNKQWKDNELRGLLWECARSTTQEGFVEGMMKIQRAKKEAWEYLAKWRRDAWSRAFFPIQPKCDNICNNACEVFNARIKEARAKPIITLLEEVRMYIMRMIARNKMKFKNHVGLLPPVQCSRLEKIRNASKHWVPMWSGDADYEQFEVHGWPTNMVVDLGKRICTCGLWQLSGMPCVYACAAMARAGRQPEDFCHRWLTMDVYNDTYAFHINPITGQKLWEKSLYNRPQEPKFKKMPGAPKKKRRKGVDEGRLEAAAVAVAAAAAGSEANTGNQQQPLPAAHEVPDEGNPTEIEVGMSQPMVSENENEKSH</sequence>
<feature type="compositionally biased region" description="Low complexity" evidence="4">
    <location>
        <begin position="508"/>
        <end position="518"/>
    </location>
</feature>
<keyword evidence="1" id="KW-0815">Transposition</keyword>
<reference evidence="6" key="1">
    <citation type="journal article" date="2016" name="Nat. Genet.">
        <title>The genome sequences of Arachis duranensis and Arachis ipaensis, the diploid ancestors of cultivated peanut.</title>
        <authorList>
            <person name="Bertioli D.J."/>
            <person name="Cannon S.B."/>
            <person name="Froenicke L."/>
            <person name="Huang G."/>
            <person name="Farmer A.D."/>
            <person name="Cannon E.K."/>
            <person name="Liu X."/>
            <person name="Gao D."/>
            <person name="Clevenger J."/>
            <person name="Dash S."/>
            <person name="Ren L."/>
            <person name="Moretzsohn M.C."/>
            <person name="Shirasawa K."/>
            <person name="Huang W."/>
            <person name="Vidigal B."/>
            <person name="Abernathy B."/>
            <person name="Chu Y."/>
            <person name="Niederhuth C.E."/>
            <person name="Umale P."/>
            <person name="Araujo A.C."/>
            <person name="Kozik A."/>
            <person name="Kim K.D."/>
            <person name="Burow M.D."/>
            <person name="Varshney R.K."/>
            <person name="Wang X."/>
            <person name="Zhang X."/>
            <person name="Barkley N."/>
            <person name="Guimaraes P.M."/>
            <person name="Isobe S."/>
            <person name="Guo B."/>
            <person name="Liao B."/>
            <person name="Stalker H.T."/>
            <person name="Schmitz R.J."/>
            <person name="Scheffler B.E."/>
            <person name="Leal-Bertioli S.C."/>
            <person name="Xun X."/>
            <person name="Jackson S.A."/>
            <person name="Michelmore R."/>
            <person name="Ozias-Akins P."/>
        </authorList>
    </citation>
    <scope>NUCLEOTIDE SEQUENCE [LARGE SCALE GENOMIC DNA]</scope>
    <source>
        <strain evidence="6">cv. V14167</strain>
    </source>
</reference>
<evidence type="ECO:0000313" key="7">
    <source>
        <dbReference type="RefSeq" id="XP_015953082.1"/>
    </source>
</evidence>
<dbReference type="Proteomes" id="UP000515211">
    <property type="component" value="Chromosome 3"/>
</dbReference>
<feature type="compositionally biased region" description="Polar residues" evidence="4">
    <location>
        <begin position="521"/>
        <end position="530"/>
    </location>
</feature>
<protein>
    <submittedName>
        <fullName evidence="7">Uncharacterized protein LOC107477551</fullName>
    </submittedName>
</protein>
<dbReference type="GO" id="GO:0008270">
    <property type="term" value="F:zinc ion binding"/>
    <property type="evidence" value="ECO:0007669"/>
    <property type="project" value="InterPro"/>
</dbReference>
<dbReference type="PANTHER" id="PTHR31973:SF187">
    <property type="entry name" value="MUTATOR TRANSPOSASE MUDRA PROTEIN"/>
    <property type="match status" value="1"/>
</dbReference>
<evidence type="ECO:0000313" key="6">
    <source>
        <dbReference type="Proteomes" id="UP000515211"/>
    </source>
</evidence>